<organism evidence="1 2">
    <name type="scientific">Panagrellus redivivus</name>
    <name type="common">Microworm</name>
    <dbReference type="NCBI Taxonomy" id="6233"/>
    <lineage>
        <taxon>Eukaryota</taxon>
        <taxon>Metazoa</taxon>
        <taxon>Ecdysozoa</taxon>
        <taxon>Nematoda</taxon>
        <taxon>Chromadorea</taxon>
        <taxon>Rhabditida</taxon>
        <taxon>Tylenchina</taxon>
        <taxon>Panagrolaimomorpha</taxon>
        <taxon>Panagrolaimoidea</taxon>
        <taxon>Panagrolaimidae</taxon>
        <taxon>Panagrellus</taxon>
    </lineage>
</organism>
<accession>A0A7E5A0Z7</accession>
<protein>
    <submittedName>
        <fullName evidence="2">KH_dom-like domain-containing protein</fullName>
    </submittedName>
</protein>
<name>A0A7E5A0Z7_PANRE</name>
<sequence>MTYPLAKLPYGLRCRLNELVTPVERYNLQVAAGNVSISPSTSQLVSMSRLPGFKIWIHVEDRERKFEKYFSELKEFLNKRLAQGRRYRFYSSQLRISNNVELNTWHPKDDKALNSL</sequence>
<proteinExistence type="predicted"/>
<evidence type="ECO:0000313" key="1">
    <source>
        <dbReference type="Proteomes" id="UP000492821"/>
    </source>
</evidence>
<dbReference type="WBParaSite" id="Pan_g8155.t1">
    <property type="protein sequence ID" value="Pan_g8155.t1"/>
    <property type="gene ID" value="Pan_g8155"/>
</dbReference>
<evidence type="ECO:0000313" key="2">
    <source>
        <dbReference type="WBParaSite" id="Pan_g8155.t1"/>
    </source>
</evidence>
<reference evidence="1" key="1">
    <citation type="journal article" date="2013" name="Genetics">
        <title>The draft genome and transcriptome of Panagrellus redivivus are shaped by the harsh demands of a free-living lifestyle.</title>
        <authorList>
            <person name="Srinivasan J."/>
            <person name="Dillman A.R."/>
            <person name="Macchietto M.G."/>
            <person name="Heikkinen L."/>
            <person name="Lakso M."/>
            <person name="Fracchia K.M."/>
            <person name="Antoshechkin I."/>
            <person name="Mortazavi A."/>
            <person name="Wong G."/>
            <person name="Sternberg P.W."/>
        </authorList>
    </citation>
    <scope>NUCLEOTIDE SEQUENCE [LARGE SCALE GENOMIC DNA]</scope>
    <source>
        <strain evidence="1">MT8872</strain>
    </source>
</reference>
<reference evidence="2" key="2">
    <citation type="submission" date="2020-10" db="UniProtKB">
        <authorList>
            <consortium name="WormBaseParasite"/>
        </authorList>
    </citation>
    <scope>IDENTIFICATION</scope>
</reference>
<dbReference type="AlphaFoldDB" id="A0A7E5A0Z7"/>
<dbReference type="Proteomes" id="UP000492821">
    <property type="component" value="Unassembled WGS sequence"/>
</dbReference>
<keyword evidence="1" id="KW-1185">Reference proteome</keyword>